<keyword evidence="4" id="KW-1185">Reference proteome</keyword>
<dbReference type="Proteomes" id="UP000184356">
    <property type="component" value="Unassembled WGS sequence"/>
</dbReference>
<proteinExistence type="predicted"/>
<evidence type="ECO:0000256" key="1">
    <source>
        <dbReference type="SAM" id="MobiDB-lite"/>
    </source>
</evidence>
<gene>
    <name evidence="3" type="ORF">ASPSYDRAFT_1113682</name>
</gene>
<feature type="transmembrane region" description="Helical" evidence="2">
    <location>
        <begin position="156"/>
        <end position="182"/>
    </location>
</feature>
<keyword evidence="2" id="KW-0472">Membrane</keyword>
<reference evidence="4" key="1">
    <citation type="journal article" date="2017" name="Genome Biol.">
        <title>Comparative genomics reveals high biological diversity and specific adaptations in the industrially and medically important fungal genus Aspergillus.</title>
        <authorList>
            <person name="de Vries R.P."/>
            <person name="Riley R."/>
            <person name="Wiebenga A."/>
            <person name="Aguilar-Osorio G."/>
            <person name="Amillis S."/>
            <person name="Uchima C.A."/>
            <person name="Anderluh G."/>
            <person name="Asadollahi M."/>
            <person name="Askin M."/>
            <person name="Barry K."/>
            <person name="Battaglia E."/>
            <person name="Bayram O."/>
            <person name="Benocci T."/>
            <person name="Braus-Stromeyer S.A."/>
            <person name="Caldana C."/>
            <person name="Canovas D."/>
            <person name="Cerqueira G.C."/>
            <person name="Chen F."/>
            <person name="Chen W."/>
            <person name="Choi C."/>
            <person name="Clum A."/>
            <person name="Dos Santos R.A."/>
            <person name="Damasio A.R."/>
            <person name="Diallinas G."/>
            <person name="Emri T."/>
            <person name="Fekete E."/>
            <person name="Flipphi M."/>
            <person name="Freyberg S."/>
            <person name="Gallo A."/>
            <person name="Gournas C."/>
            <person name="Habgood R."/>
            <person name="Hainaut M."/>
            <person name="Harispe M.L."/>
            <person name="Henrissat B."/>
            <person name="Hilden K.S."/>
            <person name="Hope R."/>
            <person name="Hossain A."/>
            <person name="Karabika E."/>
            <person name="Karaffa L."/>
            <person name="Karanyi Z."/>
            <person name="Krasevec N."/>
            <person name="Kuo A."/>
            <person name="Kusch H."/>
            <person name="LaButti K."/>
            <person name="Lagendijk E.L."/>
            <person name="Lapidus A."/>
            <person name="Levasseur A."/>
            <person name="Lindquist E."/>
            <person name="Lipzen A."/>
            <person name="Logrieco A.F."/>
            <person name="MacCabe A."/>
            <person name="Maekelae M.R."/>
            <person name="Malavazi I."/>
            <person name="Melin P."/>
            <person name="Meyer V."/>
            <person name="Mielnichuk N."/>
            <person name="Miskei M."/>
            <person name="Molnar A.P."/>
            <person name="Mule G."/>
            <person name="Ngan C.Y."/>
            <person name="Orejas M."/>
            <person name="Orosz E."/>
            <person name="Ouedraogo J.P."/>
            <person name="Overkamp K.M."/>
            <person name="Park H.-S."/>
            <person name="Perrone G."/>
            <person name="Piumi F."/>
            <person name="Punt P.J."/>
            <person name="Ram A.F."/>
            <person name="Ramon A."/>
            <person name="Rauscher S."/>
            <person name="Record E."/>
            <person name="Riano-Pachon D.M."/>
            <person name="Robert V."/>
            <person name="Roehrig J."/>
            <person name="Ruller R."/>
            <person name="Salamov A."/>
            <person name="Salih N.S."/>
            <person name="Samson R.A."/>
            <person name="Sandor E."/>
            <person name="Sanguinetti M."/>
            <person name="Schuetze T."/>
            <person name="Sepcic K."/>
            <person name="Shelest E."/>
            <person name="Sherlock G."/>
            <person name="Sophianopoulou V."/>
            <person name="Squina F.M."/>
            <person name="Sun H."/>
            <person name="Susca A."/>
            <person name="Todd R.B."/>
            <person name="Tsang A."/>
            <person name="Unkles S.E."/>
            <person name="van de Wiele N."/>
            <person name="van Rossen-Uffink D."/>
            <person name="Oliveira J.V."/>
            <person name="Vesth T.C."/>
            <person name="Visser J."/>
            <person name="Yu J.-H."/>
            <person name="Zhou M."/>
            <person name="Andersen M.R."/>
            <person name="Archer D.B."/>
            <person name="Baker S.E."/>
            <person name="Benoit I."/>
            <person name="Brakhage A.A."/>
            <person name="Braus G.H."/>
            <person name="Fischer R."/>
            <person name="Frisvad J.C."/>
            <person name="Goldman G.H."/>
            <person name="Houbraken J."/>
            <person name="Oakley B."/>
            <person name="Pocsi I."/>
            <person name="Scazzocchio C."/>
            <person name="Seiboth B."/>
            <person name="vanKuyk P.A."/>
            <person name="Wortman J."/>
            <person name="Dyer P.S."/>
            <person name="Grigoriev I.V."/>
        </authorList>
    </citation>
    <scope>NUCLEOTIDE SEQUENCE [LARGE SCALE GENOMIC DNA]</scope>
    <source>
        <strain evidence="4">CBS 593.65</strain>
    </source>
</reference>
<dbReference type="EMBL" id="KV878589">
    <property type="protein sequence ID" value="OJJ57045.1"/>
    <property type="molecule type" value="Genomic_DNA"/>
</dbReference>
<keyword evidence="2" id="KW-1133">Transmembrane helix</keyword>
<feature type="region of interest" description="Disordered" evidence="1">
    <location>
        <begin position="43"/>
        <end position="67"/>
    </location>
</feature>
<evidence type="ECO:0000313" key="3">
    <source>
        <dbReference type="EMBL" id="OJJ57045.1"/>
    </source>
</evidence>
<dbReference type="AlphaFoldDB" id="A0A1L9TCC7"/>
<evidence type="ECO:0000256" key="2">
    <source>
        <dbReference type="SAM" id="Phobius"/>
    </source>
</evidence>
<accession>A0A1L9TCC7</accession>
<dbReference type="VEuPathDB" id="FungiDB:ASPSYDRAFT_1113682"/>
<protein>
    <submittedName>
        <fullName evidence="3">Uncharacterized protein</fullName>
    </submittedName>
</protein>
<dbReference type="RefSeq" id="XP_040700851.1">
    <property type="nucleotide sequence ID" value="XM_040839929.1"/>
</dbReference>
<dbReference type="GeneID" id="63756002"/>
<organism evidence="3 4">
    <name type="scientific">Aspergillus sydowii CBS 593.65</name>
    <dbReference type="NCBI Taxonomy" id="1036612"/>
    <lineage>
        <taxon>Eukaryota</taxon>
        <taxon>Fungi</taxon>
        <taxon>Dikarya</taxon>
        <taxon>Ascomycota</taxon>
        <taxon>Pezizomycotina</taxon>
        <taxon>Eurotiomycetes</taxon>
        <taxon>Eurotiomycetidae</taxon>
        <taxon>Eurotiales</taxon>
        <taxon>Aspergillaceae</taxon>
        <taxon>Aspergillus</taxon>
        <taxon>Aspergillus subgen. Nidulantes</taxon>
    </lineage>
</organism>
<name>A0A1L9TCC7_9EURO</name>
<evidence type="ECO:0000313" key="4">
    <source>
        <dbReference type="Proteomes" id="UP000184356"/>
    </source>
</evidence>
<keyword evidence="2" id="KW-0812">Transmembrane</keyword>
<sequence length="195" mass="22442">MADGDIRFTMRGIEISFLAKGTEYIRYQLVANLGLENSILTLESPEPTRPLPDPPSSATEPRKSELQQLDHPTLSIDPFILRSTPPYSSLKRQKQCRKRRKCLVESKQILKAFSGRLQEKPSCTSRRLQFLCICIIAPRSYPPHASICPLARSLQYLFVHLFIYLFFLFLAILTLFICWGYAVVRRPREEKKVGP</sequence>